<reference evidence="3" key="1">
    <citation type="journal article" date="2020" name="Stud. Mycol.">
        <title>101 Dothideomycetes genomes: a test case for predicting lifestyles and emergence of pathogens.</title>
        <authorList>
            <person name="Haridas S."/>
            <person name="Albert R."/>
            <person name="Binder M."/>
            <person name="Bloem J."/>
            <person name="Labutti K."/>
            <person name="Salamov A."/>
            <person name="Andreopoulos B."/>
            <person name="Baker S."/>
            <person name="Barry K."/>
            <person name="Bills G."/>
            <person name="Bluhm B."/>
            <person name="Cannon C."/>
            <person name="Castanera R."/>
            <person name="Culley D."/>
            <person name="Daum C."/>
            <person name="Ezra D."/>
            <person name="Gonzalez J."/>
            <person name="Henrissat B."/>
            <person name="Kuo A."/>
            <person name="Liang C."/>
            <person name="Lipzen A."/>
            <person name="Lutzoni F."/>
            <person name="Magnuson J."/>
            <person name="Mondo S."/>
            <person name="Nolan M."/>
            <person name="Ohm R."/>
            <person name="Pangilinan J."/>
            <person name="Park H.-J."/>
            <person name="Ramirez L."/>
            <person name="Alfaro M."/>
            <person name="Sun H."/>
            <person name="Tritt A."/>
            <person name="Yoshinaga Y."/>
            <person name="Zwiers L.-H."/>
            <person name="Turgeon B."/>
            <person name="Goodwin S."/>
            <person name="Spatafora J."/>
            <person name="Crous P."/>
            <person name="Grigoriev I."/>
        </authorList>
    </citation>
    <scope>NUCLEOTIDE SEQUENCE</scope>
    <source>
        <strain evidence="3">CBS 161.51</strain>
    </source>
</reference>
<dbReference type="InterPro" id="IPR036869">
    <property type="entry name" value="J_dom_sf"/>
</dbReference>
<accession>A0A6A5SPL5</accession>
<feature type="compositionally biased region" description="Basic residues" evidence="1">
    <location>
        <begin position="67"/>
        <end position="76"/>
    </location>
</feature>
<dbReference type="SUPFAM" id="SSF46565">
    <property type="entry name" value="Chaperone J-domain"/>
    <property type="match status" value="1"/>
</dbReference>
<feature type="domain" description="J" evidence="2">
    <location>
        <begin position="197"/>
        <end position="265"/>
    </location>
</feature>
<dbReference type="CDD" id="cd06257">
    <property type="entry name" value="DnaJ"/>
    <property type="match status" value="1"/>
</dbReference>
<evidence type="ECO:0000256" key="1">
    <source>
        <dbReference type="SAM" id="MobiDB-lite"/>
    </source>
</evidence>
<feature type="region of interest" description="Disordered" evidence="1">
    <location>
        <begin position="51"/>
        <end position="128"/>
    </location>
</feature>
<dbReference type="Pfam" id="PF00226">
    <property type="entry name" value="DnaJ"/>
    <property type="match status" value="1"/>
</dbReference>
<dbReference type="OrthoDB" id="10250354at2759"/>
<feature type="region of interest" description="Disordered" evidence="1">
    <location>
        <begin position="147"/>
        <end position="181"/>
    </location>
</feature>
<dbReference type="PANTHER" id="PTHR24074">
    <property type="entry name" value="CO-CHAPERONE PROTEIN DJLA"/>
    <property type="match status" value="1"/>
</dbReference>
<dbReference type="SMART" id="SM00271">
    <property type="entry name" value="DnaJ"/>
    <property type="match status" value="1"/>
</dbReference>
<name>A0A6A5SPL5_9PLEO</name>
<protein>
    <recommendedName>
        <fullName evidence="2">J domain-containing protein</fullName>
    </recommendedName>
</protein>
<evidence type="ECO:0000313" key="4">
    <source>
        <dbReference type="Proteomes" id="UP000800038"/>
    </source>
</evidence>
<dbReference type="PROSITE" id="PS50076">
    <property type="entry name" value="DNAJ_2"/>
    <property type="match status" value="1"/>
</dbReference>
<evidence type="ECO:0000313" key="3">
    <source>
        <dbReference type="EMBL" id="KAF1941690.1"/>
    </source>
</evidence>
<dbReference type="InterPro" id="IPR050817">
    <property type="entry name" value="DjlA_DnaK_co-chaperone"/>
</dbReference>
<dbReference type="InterPro" id="IPR001623">
    <property type="entry name" value="DnaJ_domain"/>
</dbReference>
<sequence length="271" mass="30065">MLSFVNEYFLKLAAATPLPSDEVRAAGNDATVTPRPHIPSHAFAFVVTPAAQNQSCPPSPNAVPKPTNKKRKHKPKITIFFDADAANEPLKTPKRSKTNSPRTPLADRTHSSNSTPAPSPHLPDTPFPLSSADPWWENIENYDMNNIISPPATPHNRPLRPSPSVGPPPPLTTRTLRPRARQTAVPNTLLPPAQNMILYNMLGLRDWSVSADAIKFAYRRVAFTSHPDRASIKDREIATLEMQQINAAKDLLLDARRRRQYHADGIVPWVV</sequence>
<evidence type="ECO:0000259" key="2">
    <source>
        <dbReference type="PROSITE" id="PS50076"/>
    </source>
</evidence>
<organism evidence="3 4">
    <name type="scientific">Clathrospora elynae</name>
    <dbReference type="NCBI Taxonomy" id="706981"/>
    <lineage>
        <taxon>Eukaryota</taxon>
        <taxon>Fungi</taxon>
        <taxon>Dikarya</taxon>
        <taxon>Ascomycota</taxon>
        <taxon>Pezizomycotina</taxon>
        <taxon>Dothideomycetes</taxon>
        <taxon>Pleosporomycetidae</taxon>
        <taxon>Pleosporales</taxon>
        <taxon>Diademaceae</taxon>
        <taxon>Clathrospora</taxon>
    </lineage>
</organism>
<feature type="compositionally biased region" description="Pro residues" evidence="1">
    <location>
        <begin position="160"/>
        <end position="171"/>
    </location>
</feature>
<dbReference type="EMBL" id="ML976044">
    <property type="protein sequence ID" value="KAF1941690.1"/>
    <property type="molecule type" value="Genomic_DNA"/>
</dbReference>
<keyword evidence="4" id="KW-1185">Reference proteome</keyword>
<dbReference type="Proteomes" id="UP000800038">
    <property type="component" value="Unassembled WGS sequence"/>
</dbReference>
<dbReference type="Gene3D" id="1.10.287.110">
    <property type="entry name" value="DnaJ domain"/>
    <property type="match status" value="1"/>
</dbReference>
<feature type="compositionally biased region" description="Pro residues" evidence="1">
    <location>
        <begin position="117"/>
        <end position="126"/>
    </location>
</feature>
<gene>
    <name evidence="3" type="ORF">EJ02DRAFT_404015</name>
</gene>
<dbReference type="AlphaFoldDB" id="A0A6A5SPL5"/>
<proteinExistence type="predicted"/>